<proteinExistence type="predicted"/>
<dbReference type="HOGENOM" id="CLU_107062_0_0_14"/>
<dbReference type="KEGG" id="mhb:MHM_00930"/>
<gene>
    <name evidence="1" type="ORF">MHM_00930</name>
</gene>
<evidence type="ECO:0000313" key="1">
    <source>
        <dbReference type="EMBL" id="CCE66611.1"/>
    </source>
</evidence>
<dbReference type="PATRIC" id="fig|1116213.3.peg.99"/>
<dbReference type="EMBL" id="HE613254">
    <property type="protein sequence ID" value="CCE66611.1"/>
    <property type="molecule type" value="Genomic_DNA"/>
</dbReference>
<protein>
    <submittedName>
        <fullName evidence="1">Uncharacterized protein</fullName>
    </submittedName>
</protein>
<reference evidence="1" key="1">
    <citation type="submission" date="2011-11" db="EMBL/GenBank/DDBJ databases">
        <title>Complete genome sequence of Candidatus Mycoplasma haemominutum.</title>
        <authorList>
            <person name="Barker E.N."/>
            <person name="Darby A.C."/>
            <person name="Helps C.R."/>
            <person name="Peters I.R."/>
            <person name="Hughes M.A."/>
            <person name="Radford A.D."/>
            <person name="Novacco M."/>
            <person name="Boretti F."/>
            <person name="Hofmann-Lehmann R."/>
            <person name="Tasker S."/>
        </authorList>
    </citation>
    <scope>NUCLEOTIDE SEQUENCE</scope>
    <source>
        <strain evidence="1">Birmingham 1</strain>
    </source>
</reference>
<organism evidence="1">
    <name type="scientific">Candidatus Mycoplasma haematominutum 'Birmingham 1'</name>
    <dbReference type="NCBI Taxonomy" id="1116213"/>
    <lineage>
        <taxon>Bacteria</taxon>
        <taxon>Bacillati</taxon>
        <taxon>Mycoplasmatota</taxon>
        <taxon>Mollicutes</taxon>
        <taxon>Mycoplasmataceae</taxon>
        <taxon>Mycoplasma</taxon>
    </lineage>
</organism>
<dbReference type="RefSeq" id="WP_015511476.1">
    <property type="nucleotide sequence ID" value="NC_021007.1"/>
</dbReference>
<sequence>MPVAIKTLLNYAGGLGSVCAVAIPVSLTRGGNYSIKPKVSLTKCSNTDTGTSLSKMDYGDDVQTSICWKEVNNSSEGNSTVESKYTSLFRDNWGHGSTNWEIGAEGGNWKDNCNLDTTTGWEIKPSNESGQLKYLGLCENSASTSNVPFIKKQKAESGRDTALKFWRCESSCWSVSQNTTGKTTYTAEQPDKWKEIGFYKT</sequence>
<reference evidence="1" key="2">
    <citation type="submission" date="2011-11" db="EMBL/GenBank/DDBJ databases">
        <authorList>
            <person name="Barker E."/>
        </authorList>
    </citation>
    <scope>NUCLEOTIDE SEQUENCE</scope>
    <source>
        <strain evidence="1">Birmingham 1</strain>
    </source>
</reference>
<name>G8C2R3_9MOLU</name>
<accession>G8C2R3</accession>
<dbReference type="AlphaFoldDB" id="G8C2R3"/>
<dbReference type="OrthoDB" id="5290752at2"/>